<keyword evidence="6" id="KW-0812">Transmembrane</keyword>
<dbReference type="STRING" id="35608.A0A2U1KK72"/>
<keyword evidence="12" id="KW-0119">Carbohydrate metabolism</keyword>
<keyword evidence="4 14" id="KW-0328">Glycosyltransferase</keyword>
<sequence>MTVLQACFLILLLLVVVGHRVTLILLLLEVIEDYLDSSISQKNPKDHVEHNNIYQDDKHRVGVEEHVVKQTLNMVASGVVVNQDRKDDIVYESNDFSSQVYGLNQVVATTLNALTVQKVIRICDMVAVAKITKATLVLPSLDHTSYWADESGFKDLFHWQHFIETLKEDVHIVETLPPEYAELEAFAKTPISWSKIGGDNNEYTDADFDDIREEWAIYVSNFIFK</sequence>
<dbReference type="GO" id="GO:0016020">
    <property type="term" value="C:membrane"/>
    <property type="evidence" value="ECO:0007669"/>
    <property type="project" value="UniProtKB-SubCell"/>
</dbReference>
<evidence type="ECO:0000313" key="14">
    <source>
        <dbReference type="EMBL" id="PWA37177.1"/>
    </source>
</evidence>
<evidence type="ECO:0000313" key="15">
    <source>
        <dbReference type="Proteomes" id="UP000245207"/>
    </source>
</evidence>
<dbReference type="GO" id="GO:0006004">
    <property type="term" value="P:fucose metabolic process"/>
    <property type="evidence" value="ECO:0007669"/>
    <property type="project" value="UniProtKB-KW"/>
</dbReference>
<evidence type="ECO:0000256" key="2">
    <source>
        <dbReference type="ARBA" id="ARBA00004881"/>
    </source>
</evidence>
<name>A0A2U1KK72_ARTAN</name>
<protein>
    <recommendedName>
        <fullName evidence="13">O-fucosyltransferase family protein</fullName>
    </recommendedName>
</protein>
<dbReference type="AlphaFoldDB" id="A0A2U1KK72"/>
<evidence type="ECO:0000256" key="12">
    <source>
        <dbReference type="ARBA" id="ARBA00023277"/>
    </source>
</evidence>
<accession>A0A2U1KK72</accession>
<keyword evidence="11" id="KW-0294">Fucose metabolism</keyword>
<dbReference type="PANTHER" id="PTHR31741:SF8">
    <property type="entry name" value="O-FUCOSYLTRANSFERASE 35"/>
    <property type="match status" value="1"/>
</dbReference>
<evidence type="ECO:0000256" key="4">
    <source>
        <dbReference type="ARBA" id="ARBA00022676"/>
    </source>
</evidence>
<keyword evidence="7" id="KW-0735">Signal-anchor</keyword>
<dbReference type="GO" id="GO:0009507">
    <property type="term" value="C:chloroplast"/>
    <property type="evidence" value="ECO:0007669"/>
    <property type="project" value="TreeGrafter"/>
</dbReference>
<keyword evidence="5 14" id="KW-0808">Transferase</keyword>
<proteinExistence type="inferred from homology"/>
<gene>
    <name evidence="14" type="ORF">CTI12_AA594690</name>
</gene>
<comment type="similarity">
    <text evidence="3">Belongs to the glycosyltransferase GT106 family.</text>
</comment>
<evidence type="ECO:0000256" key="6">
    <source>
        <dbReference type="ARBA" id="ARBA00022692"/>
    </source>
</evidence>
<evidence type="ECO:0000256" key="1">
    <source>
        <dbReference type="ARBA" id="ARBA00004606"/>
    </source>
</evidence>
<reference evidence="14 15" key="1">
    <citation type="journal article" date="2018" name="Mol. Plant">
        <title>The genome of Artemisia annua provides insight into the evolution of Asteraceae family and artemisinin biosynthesis.</title>
        <authorList>
            <person name="Shen Q."/>
            <person name="Zhang L."/>
            <person name="Liao Z."/>
            <person name="Wang S."/>
            <person name="Yan T."/>
            <person name="Shi P."/>
            <person name="Liu M."/>
            <person name="Fu X."/>
            <person name="Pan Q."/>
            <person name="Wang Y."/>
            <person name="Lv Z."/>
            <person name="Lu X."/>
            <person name="Zhang F."/>
            <person name="Jiang W."/>
            <person name="Ma Y."/>
            <person name="Chen M."/>
            <person name="Hao X."/>
            <person name="Li L."/>
            <person name="Tang Y."/>
            <person name="Lv G."/>
            <person name="Zhou Y."/>
            <person name="Sun X."/>
            <person name="Brodelius P.E."/>
            <person name="Rose J.K.C."/>
            <person name="Tang K."/>
        </authorList>
    </citation>
    <scope>NUCLEOTIDE SEQUENCE [LARGE SCALE GENOMIC DNA]</scope>
    <source>
        <strain evidence="15">cv. Huhao1</strain>
        <tissue evidence="14">Leaf</tissue>
    </source>
</reference>
<comment type="caution">
    <text evidence="14">The sequence shown here is derived from an EMBL/GenBank/DDBJ whole genome shotgun (WGS) entry which is preliminary data.</text>
</comment>
<dbReference type="OrthoDB" id="1714265at2759"/>
<evidence type="ECO:0000256" key="8">
    <source>
        <dbReference type="ARBA" id="ARBA00022989"/>
    </source>
</evidence>
<evidence type="ECO:0000256" key="10">
    <source>
        <dbReference type="ARBA" id="ARBA00023180"/>
    </source>
</evidence>
<keyword evidence="15" id="KW-1185">Reference proteome</keyword>
<dbReference type="PANTHER" id="PTHR31741">
    <property type="entry name" value="OS02G0726500 PROTEIN-RELATED"/>
    <property type="match status" value="1"/>
</dbReference>
<dbReference type="EMBL" id="PKPP01017136">
    <property type="protein sequence ID" value="PWA37177.1"/>
    <property type="molecule type" value="Genomic_DNA"/>
</dbReference>
<evidence type="ECO:0000256" key="13">
    <source>
        <dbReference type="ARBA" id="ARBA00030350"/>
    </source>
</evidence>
<keyword evidence="8" id="KW-1133">Transmembrane helix</keyword>
<dbReference type="InterPro" id="IPR019378">
    <property type="entry name" value="GDP-Fuc_O-FucTrfase"/>
</dbReference>
<dbReference type="Proteomes" id="UP000245207">
    <property type="component" value="Unassembled WGS sequence"/>
</dbReference>
<comment type="subcellular location">
    <subcellularLocation>
        <location evidence="1">Membrane</location>
        <topology evidence="1">Single-pass type II membrane protein</topology>
    </subcellularLocation>
</comment>
<evidence type="ECO:0000256" key="11">
    <source>
        <dbReference type="ARBA" id="ARBA00023253"/>
    </source>
</evidence>
<dbReference type="GO" id="GO:0016757">
    <property type="term" value="F:glycosyltransferase activity"/>
    <property type="evidence" value="ECO:0007669"/>
    <property type="project" value="UniProtKB-KW"/>
</dbReference>
<evidence type="ECO:0000256" key="9">
    <source>
        <dbReference type="ARBA" id="ARBA00023136"/>
    </source>
</evidence>
<keyword evidence="10" id="KW-0325">Glycoprotein</keyword>
<evidence type="ECO:0000256" key="3">
    <source>
        <dbReference type="ARBA" id="ARBA00007737"/>
    </source>
</evidence>
<keyword evidence="9" id="KW-0472">Membrane</keyword>
<dbReference type="GO" id="GO:0005794">
    <property type="term" value="C:Golgi apparatus"/>
    <property type="evidence" value="ECO:0007669"/>
    <property type="project" value="TreeGrafter"/>
</dbReference>
<dbReference type="Pfam" id="PF10250">
    <property type="entry name" value="O-FucT"/>
    <property type="match status" value="1"/>
</dbReference>
<evidence type="ECO:0000256" key="5">
    <source>
        <dbReference type="ARBA" id="ARBA00022679"/>
    </source>
</evidence>
<evidence type="ECO:0000256" key="7">
    <source>
        <dbReference type="ARBA" id="ARBA00022968"/>
    </source>
</evidence>
<organism evidence="14 15">
    <name type="scientific">Artemisia annua</name>
    <name type="common">Sweet wormwood</name>
    <dbReference type="NCBI Taxonomy" id="35608"/>
    <lineage>
        <taxon>Eukaryota</taxon>
        <taxon>Viridiplantae</taxon>
        <taxon>Streptophyta</taxon>
        <taxon>Embryophyta</taxon>
        <taxon>Tracheophyta</taxon>
        <taxon>Spermatophyta</taxon>
        <taxon>Magnoliopsida</taxon>
        <taxon>eudicotyledons</taxon>
        <taxon>Gunneridae</taxon>
        <taxon>Pentapetalae</taxon>
        <taxon>asterids</taxon>
        <taxon>campanulids</taxon>
        <taxon>Asterales</taxon>
        <taxon>Asteraceae</taxon>
        <taxon>Asteroideae</taxon>
        <taxon>Anthemideae</taxon>
        <taxon>Artemisiinae</taxon>
        <taxon>Artemisia</taxon>
    </lineage>
</organism>
<comment type="pathway">
    <text evidence="2">Glycan metabolism.</text>
</comment>